<dbReference type="PROSITE" id="PS51257">
    <property type="entry name" value="PROKAR_LIPOPROTEIN"/>
    <property type="match status" value="1"/>
</dbReference>
<dbReference type="Gene3D" id="3.40.190.150">
    <property type="entry name" value="Bordetella uptake gene, domain 1"/>
    <property type="match status" value="1"/>
</dbReference>
<dbReference type="RefSeq" id="WP_201684715.1">
    <property type="nucleotide sequence ID" value="NZ_JAEQNA010000005.1"/>
</dbReference>
<name>A0A936ZSB1_9BURK</name>
<dbReference type="InterPro" id="IPR006311">
    <property type="entry name" value="TAT_signal"/>
</dbReference>
<dbReference type="PANTHER" id="PTHR42928:SF5">
    <property type="entry name" value="BLR1237 PROTEIN"/>
    <property type="match status" value="1"/>
</dbReference>
<evidence type="ECO:0000256" key="2">
    <source>
        <dbReference type="SAM" id="SignalP"/>
    </source>
</evidence>
<dbReference type="EMBL" id="JAEQNA010000005">
    <property type="protein sequence ID" value="MBL0421646.1"/>
    <property type="molecule type" value="Genomic_DNA"/>
</dbReference>
<protein>
    <submittedName>
        <fullName evidence="3">Tripartite tricarboxylate transporter substrate binding protein</fullName>
    </submittedName>
</protein>
<dbReference type="PANTHER" id="PTHR42928">
    <property type="entry name" value="TRICARBOXYLATE-BINDING PROTEIN"/>
    <property type="match status" value="1"/>
</dbReference>
<dbReference type="PIRSF" id="PIRSF017082">
    <property type="entry name" value="YflP"/>
    <property type="match status" value="1"/>
</dbReference>
<organism evidence="3 4">
    <name type="scientific">Ramlibacter aurantiacus</name>
    <dbReference type="NCBI Taxonomy" id="2801330"/>
    <lineage>
        <taxon>Bacteria</taxon>
        <taxon>Pseudomonadati</taxon>
        <taxon>Pseudomonadota</taxon>
        <taxon>Betaproteobacteria</taxon>
        <taxon>Burkholderiales</taxon>
        <taxon>Comamonadaceae</taxon>
        <taxon>Ramlibacter</taxon>
    </lineage>
</organism>
<dbReference type="Proteomes" id="UP000613011">
    <property type="component" value="Unassembled WGS sequence"/>
</dbReference>
<keyword evidence="4" id="KW-1185">Reference proteome</keyword>
<comment type="caution">
    <text evidence="3">The sequence shown here is derived from an EMBL/GenBank/DDBJ whole genome shotgun (WGS) entry which is preliminary data.</text>
</comment>
<gene>
    <name evidence="3" type="ORF">JI739_14915</name>
</gene>
<proteinExistence type="inferred from homology"/>
<dbReference type="Pfam" id="PF03401">
    <property type="entry name" value="TctC"/>
    <property type="match status" value="1"/>
</dbReference>
<reference evidence="3" key="1">
    <citation type="submission" date="2021-01" db="EMBL/GenBank/DDBJ databases">
        <title>Ramlibacter sp. strain AW1 16S ribosomal RNA gene Genome sequencing and assembly.</title>
        <authorList>
            <person name="Kang M."/>
        </authorList>
    </citation>
    <scope>NUCLEOTIDE SEQUENCE</scope>
    <source>
        <strain evidence="3">AW1</strain>
    </source>
</reference>
<evidence type="ECO:0000313" key="4">
    <source>
        <dbReference type="Proteomes" id="UP000613011"/>
    </source>
</evidence>
<comment type="similarity">
    <text evidence="1">Belongs to the UPF0065 (bug) family.</text>
</comment>
<accession>A0A936ZSB1</accession>
<feature type="signal peptide" evidence="2">
    <location>
        <begin position="1"/>
        <end position="28"/>
    </location>
</feature>
<feature type="chain" id="PRO_5036862831" evidence="2">
    <location>
        <begin position="29"/>
        <end position="331"/>
    </location>
</feature>
<dbReference type="InterPro" id="IPR042100">
    <property type="entry name" value="Bug_dom1"/>
</dbReference>
<dbReference type="PROSITE" id="PS51318">
    <property type="entry name" value="TAT"/>
    <property type="match status" value="1"/>
</dbReference>
<dbReference type="CDD" id="cd13578">
    <property type="entry name" value="PBP2_Bug27"/>
    <property type="match status" value="1"/>
</dbReference>
<evidence type="ECO:0000256" key="1">
    <source>
        <dbReference type="ARBA" id="ARBA00006987"/>
    </source>
</evidence>
<sequence length="331" mass="34910">MQLPRTDRRTLLGAAGALALLACLPARAQASRGAFRPTRTVRLVSPLQAGGATDAVIRPIAQKLADLWGQPVVVENKPGGGTILGTQAVVQSAPDGHTFGVVVSSITINPSLRSDLPYDTFKDITPITQIGNITNALVAHPSVPASNVKELIEHAKAHPGQLSWASLGVGTAGHITGELMARRAGMQVTHVPFSGSSGAYRELLPGRVHYGFVVLESALPHIKAGKLKLLALTDPRRNKLHPEMPLLDETLPGLGFASVFGLIGPANLPPGVLTALHADIVKVLQDPEIAAQLERQSMAVDGSTPAEFAAIIRREVEHWKKAVKESGANVN</sequence>
<dbReference type="InterPro" id="IPR005064">
    <property type="entry name" value="BUG"/>
</dbReference>
<dbReference type="AlphaFoldDB" id="A0A936ZSB1"/>
<keyword evidence="2" id="KW-0732">Signal</keyword>
<evidence type="ECO:0000313" key="3">
    <source>
        <dbReference type="EMBL" id="MBL0421646.1"/>
    </source>
</evidence>
<dbReference type="SUPFAM" id="SSF53850">
    <property type="entry name" value="Periplasmic binding protein-like II"/>
    <property type="match status" value="1"/>
</dbReference>
<dbReference type="Gene3D" id="3.40.190.10">
    <property type="entry name" value="Periplasmic binding protein-like II"/>
    <property type="match status" value="1"/>
</dbReference>